<organism evidence="1 2">
    <name type="scientific">Candidatus Woesebacteria bacterium GW2011_GWA1_39_12</name>
    <dbReference type="NCBI Taxonomy" id="1618549"/>
    <lineage>
        <taxon>Bacteria</taxon>
        <taxon>Candidatus Woeseibacteriota</taxon>
    </lineage>
</organism>
<dbReference type="InterPro" id="IPR007367">
    <property type="entry name" value="DUF433"/>
</dbReference>
<dbReference type="Gene3D" id="1.10.10.10">
    <property type="entry name" value="Winged helix-like DNA-binding domain superfamily/Winged helix DNA-binding domain"/>
    <property type="match status" value="1"/>
</dbReference>
<dbReference type="Proteomes" id="UP000034325">
    <property type="component" value="Unassembled WGS sequence"/>
</dbReference>
<accession>A0A0G0M2Z4</accession>
<reference evidence="1 2" key="1">
    <citation type="journal article" date="2015" name="Nature">
        <title>rRNA introns, odd ribosomes, and small enigmatic genomes across a large radiation of phyla.</title>
        <authorList>
            <person name="Brown C.T."/>
            <person name="Hug L.A."/>
            <person name="Thomas B.C."/>
            <person name="Sharon I."/>
            <person name="Castelle C.J."/>
            <person name="Singh A."/>
            <person name="Wilkins M.J."/>
            <person name="Williams K.H."/>
            <person name="Banfield J.F."/>
        </authorList>
    </citation>
    <scope>NUCLEOTIDE SEQUENCE [LARGE SCALE GENOMIC DNA]</scope>
</reference>
<gene>
    <name evidence="1" type="ORF">UT23_C0002G0073</name>
</gene>
<dbReference type="PANTHER" id="PTHR34849">
    <property type="entry name" value="SSL5025 PROTEIN"/>
    <property type="match status" value="1"/>
</dbReference>
<dbReference type="AlphaFoldDB" id="A0A0G0M2Z4"/>
<dbReference type="InterPro" id="IPR009057">
    <property type="entry name" value="Homeodomain-like_sf"/>
</dbReference>
<evidence type="ECO:0000313" key="1">
    <source>
        <dbReference type="EMBL" id="KKQ98573.1"/>
    </source>
</evidence>
<sequence length="75" mass="8488">MKYDKYIEINPKVMVGKPVIKGTRIPVGTILNLLANGYTFEKIAKAYPPITRKQIEAALAFAAEKLNREENYNFA</sequence>
<dbReference type="Pfam" id="PF04255">
    <property type="entry name" value="DUF433"/>
    <property type="match status" value="1"/>
</dbReference>
<evidence type="ECO:0008006" key="3">
    <source>
        <dbReference type="Google" id="ProtNLM"/>
    </source>
</evidence>
<name>A0A0G0M2Z4_9BACT</name>
<evidence type="ECO:0000313" key="2">
    <source>
        <dbReference type="Proteomes" id="UP000034325"/>
    </source>
</evidence>
<dbReference type="EMBL" id="LBWA01000002">
    <property type="protein sequence ID" value="KKQ98573.1"/>
    <property type="molecule type" value="Genomic_DNA"/>
</dbReference>
<dbReference type="PANTHER" id="PTHR34849:SF3">
    <property type="entry name" value="SSR2962 PROTEIN"/>
    <property type="match status" value="1"/>
</dbReference>
<proteinExistence type="predicted"/>
<comment type="caution">
    <text evidence="1">The sequence shown here is derived from an EMBL/GenBank/DDBJ whole genome shotgun (WGS) entry which is preliminary data.</text>
</comment>
<protein>
    <recommendedName>
        <fullName evidence="3">Antitoxin</fullName>
    </recommendedName>
</protein>
<dbReference type="InterPro" id="IPR036388">
    <property type="entry name" value="WH-like_DNA-bd_sf"/>
</dbReference>
<dbReference type="SUPFAM" id="SSF46689">
    <property type="entry name" value="Homeodomain-like"/>
    <property type="match status" value="1"/>
</dbReference>